<organism evidence="5 6">
    <name type="scientific">Aspergillus candidus</name>
    <dbReference type="NCBI Taxonomy" id="41067"/>
    <lineage>
        <taxon>Eukaryota</taxon>
        <taxon>Fungi</taxon>
        <taxon>Dikarya</taxon>
        <taxon>Ascomycota</taxon>
        <taxon>Pezizomycotina</taxon>
        <taxon>Eurotiomycetes</taxon>
        <taxon>Eurotiomycetidae</taxon>
        <taxon>Eurotiales</taxon>
        <taxon>Aspergillaceae</taxon>
        <taxon>Aspergillus</taxon>
        <taxon>Aspergillus subgen. Circumdati</taxon>
    </lineage>
</organism>
<comment type="subcellular location">
    <subcellularLocation>
        <location evidence="1">Membrane</location>
        <topology evidence="1">Multi-pass membrane protein</topology>
    </subcellularLocation>
</comment>
<name>A0A2I2FG46_ASPCN</name>
<sequence length="459" mass="49968">MEELKHPGQNDLQTPSIASPPDGGQALEPSRGRLLDLFLWAPPRCRWDLDNPPKFNYYLNVLFAFAATFTVANLYYAQPLLDILAHHFNVTQERASLIPTCSQAGYAAGLIFLCPVGDIVRRRPFVLLLTFTTATIWIGLCFTESFNVFLALSFITSITTVTPQVMLPLVGDLAPPARRATALSIVSSGLMLGLLSARLLAGIIADRSHWRNVYWLSLALQYLIFILLWLFMPDYPSTNANISYWSTLTSILGYFRKSPVLVQCTLIGFLGSATFTSFWTTVTFLLSGAPYHFSTLTIGLFSIAGLVPMFLGPVFSRFVIDVLVPELSLLISLIIVLTGITIGTYTGSFTVAGPIIQAAVQDFGLSMSQTANRVSIYAVAPKARNRLNTGYMLGVFCGQLTGTAVGNRAYAQGGWILSGSVSVALTVVSVGVVLARGPKETGWIGWRGGMQVKRVVPTD</sequence>
<keyword evidence="3" id="KW-1133">Transmembrane helix</keyword>
<dbReference type="Pfam" id="PF07690">
    <property type="entry name" value="MFS_1"/>
    <property type="match status" value="1"/>
</dbReference>
<dbReference type="CDD" id="cd17324">
    <property type="entry name" value="MFS_NepI_like"/>
    <property type="match status" value="1"/>
</dbReference>
<dbReference type="GO" id="GO:0016020">
    <property type="term" value="C:membrane"/>
    <property type="evidence" value="ECO:0007669"/>
    <property type="project" value="UniProtKB-SubCell"/>
</dbReference>
<feature type="transmembrane region" description="Helical" evidence="3">
    <location>
        <begin position="327"/>
        <end position="345"/>
    </location>
</feature>
<dbReference type="GeneID" id="36523388"/>
<protein>
    <submittedName>
        <fullName evidence="5">MFS general substrate transporter</fullName>
    </submittedName>
</protein>
<accession>A0A2I2FG46</accession>
<feature type="transmembrane region" description="Helical" evidence="3">
    <location>
        <begin position="182"/>
        <end position="201"/>
    </location>
</feature>
<feature type="transmembrane region" description="Helical" evidence="3">
    <location>
        <begin position="415"/>
        <end position="435"/>
    </location>
</feature>
<evidence type="ECO:0000259" key="4">
    <source>
        <dbReference type="PROSITE" id="PS50850"/>
    </source>
</evidence>
<keyword evidence="6" id="KW-1185">Reference proteome</keyword>
<evidence type="ECO:0000313" key="5">
    <source>
        <dbReference type="EMBL" id="PLB39604.1"/>
    </source>
</evidence>
<dbReference type="AlphaFoldDB" id="A0A2I2FG46"/>
<gene>
    <name evidence="5" type="ORF">BDW47DRAFT_124295</name>
</gene>
<dbReference type="InterPro" id="IPR011701">
    <property type="entry name" value="MFS"/>
</dbReference>
<feature type="domain" description="Major facilitator superfamily (MFS) profile" evidence="4">
    <location>
        <begin position="56"/>
        <end position="459"/>
    </location>
</feature>
<evidence type="ECO:0000313" key="6">
    <source>
        <dbReference type="Proteomes" id="UP000234585"/>
    </source>
</evidence>
<dbReference type="Proteomes" id="UP000234585">
    <property type="component" value="Unassembled WGS sequence"/>
</dbReference>
<reference evidence="5 6" key="1">
    <citation type="submission" date="2017-12" db="EMBL/GenBank/DDBJ databases">
        <authorList>
            <consortium name="DOE Joint Genome Institute"/>
            <person name="Haridas S."/>
            <person name="Kjaerbolling I."/>
            <person name="Vesth T.C."/>
            <person name="Frisvad J.C."/>
            <person name="Nybo J.L."/>
            <person name="Theobald S."/>
            <person name="Kuo A."/>
            <person name="Bowyer P."/>
            <person name="Matsuda Y."/>
            <person name="Mondo S."/>
            <person name="Lyhne E.K."/>
            <person name="Kogle M.E."/>
            <person name="Clum A."/>
            <person name="Lipzen A."/>
            <person name="Salamov A."/>
            <person name="Ngan C.Y."/>
            <person name="Daum C."/>
            <person name="Chiniquy J."/>
            <person name="Barry K."/>
            <person name="LaButti K."/>
            <person name="Simmons B.A."/>
            <person name="Magnuson J.K."/>
            <person name="Mortensen U.H."/>
            <person name="Larsen T.O."/>
            <person name="Grigoriev I.V."/>
            <person name="Baker S.E."/>
            <person name="Andersen M.R."/>
            <person name="Nordberg H.P."/>
            <person name="Cantor M.N."/>
            <person name="Hua S.X."/>
        </authorList>
    </citation>
    <scope>NUCLEOTIDE SEQUENCE [LARGE SCALE GENOMIC DNA]</scope>
    <source>
        <strain evidence="5 6">CBS 102.13</strain>
    </source>
</reference>
<feature type="transmembrane region" description="Helical" evidence="3">
    <location>
        <begin position="149"/>
        <end position="170"/>
    </location>
</feature>
<dbReference type="PROSITE" id="PS50850">
    <property type="entry name" value="MFS"/>
    <property type="match status" value="1"/>
</dbReference>
<feature type="region of interest" description="Disordered" evidence="2">
    <location>
        <begin position="1"/>
        <end position="26"/>
    </location>
</feature>
<evidence type="ECO:0000256" key="1">
    <source>
        <dbReference type="ARBA" id="ARBA00004141"/>
    </source>
</evidence>
<dbReference type="InterPro" id="IPR020846">
    <property type="entry name" value="MFS_dom"/>
</dbReference>
<keyword evidence="3" id="KW-0472">Membrane</keyword>
<dbReference type="InterPro" id="IPR036259">
    <property type="entry name" value="MFS_trans_sf"/>
</dbReference>
<feature type="transmembrane region" description="Helical" evidence="3">
    <location>
        <begin position="125"/>
        <end position="142"/>
    </location>
</feature>
<feature type="transmembrane region" description="Helical" evidence="3">
    <location>
        <begin position="57"/>
        <end position="76"/>
    </location>
</feature>
<feature type="transmembrane region" description="Helical" evidence="3">
    <location>
        <begin position="293"/>
        <end position="315"/>
    </location>
</feature>
<dbReference type="SUPFAM" id="SSF103473">
    <property type="entry name" value="MFS general substrate transporter"/>
    <property type="match status" value="1"/>
</dbReference>
<feature type="transmembrane region" description="Helical" evidence="3">
    <location>
        <begin position="213"/>
        <end position="232"/>
    </location>
</feature>
<evidence type="ECO:0000256" key="3">
    <source>
        <dbReference type="SAM" id="Phobius"/>
    </source>
</evidence>
<dbReference type="OrthoDB" id="2105912at2759"/>
<feature type="transmembrane region" description="Helical" evidence="3">
    <location>
        <begin position="267"/>
        <end position="287"/>
    </location>
</feature>
<dbReference type="RefSeq" id="XP_024673616.1">
    <property type="nucleotide sequence ID" value="XM_024816228.1"/>
</dbReference>
<evidence type="ECO:0000256" key="2">
    <source>
        <dbReference type="SAM" id="MobiDB-lite"/>
    </source>
</evidence>
<dbReference type="EMBL" id="KZ559128">
    <property type="protein sequence ID" value="PLB39604.1"/>
    <property type="molecule type" value="Genomic_DNA"/>
</dbReference>
<proteinExistence type="predicted"/>
<dbReference type="PANTHER" id="PTHR42910">
    <property type="entry name" value="TRANSPORTER SCO4007-RELATED"/>
    <property type="match status" value="1"/>
</dbReference>
<keyword evidence="3" id="KW-0812">Transmembrane</keyword>
<dbReference type="Gene3D" id="1.20.1250.20">
    <property type="entry name" value="MFS general substrate transporter like domains"/>
    <property type="match status" value="1"/>
</dbReference>
<dbReference type="PANTHER" id="PTHR42910:SF1">
    <property type="entry name" value="MAJOR FACILITATOR SUPERFAMILY (MFS) PROFILE DOMAIN-CONTAINING PROTEIN"/>
    <property type="match status" value="1"/>
</dbReference>
<dbReference type="GO" id="GO:0022857">
    <property type="term" value="F:transmembrane transporter activity"/>
    <property type="evidence" value="ECO:0007669"/>
    <property type="project" value="InterPro"/>
</dbReference>